<dbReference type="Pfam" id="PF14044">
    <property type="entry name" value="NETI"/>
    <property type="match status" value="1"/>
</dbReference>
<dbReference type="OrthoDB" id="2354098at2"/>
<evidence type="ECO:0000313" key="1">
    <source>
        <dbReference type="EMBL" id="RBW70850.1"/>
    </source>
</evidence>
<keyword evidence="2" id="KW-1185">Reference proteome</keyword>
<sequence>MASKRKQFEVKENETIEQCLKRMDDEGYRPVKRTEKPVFKETKKGANPEYYRQAIIFEGVLK</sequence>
<dbReference type="RefSeq" id="WP_113804843.1">
    <property type="nucleotide sequence ID" value="NZ_QOCW01000003.1"/>
</dbReference>
<dbReference type="Proteomes" id="UP000253314">
    <property type="component" value="Unassembled WGS sequence"/>
</dbReference>
<dbReference type="AlphaFoldDB" id="A0A366XWT5"/>
<gene>
    <name evidence="1" type="ORF">DS031_05095</name>
</gene>
<dbReference type="InterPro" id="IPR025930">
    <property type="entry name" value="NETI"/>
</dbReference>
<reference evidence="1 2" key="1">
    <citation type="submission" date="2018-07" db="EMBL/GenBank/DDBJ databases">
        <title>Lottiidibacillus patelloidae gen. nov., sp. nov., isolated from the intestinal tract of a marine limpet and the reclassification of B. taeanensis BH030017T, B. algicola KMM 3737T and B. hwajinpoensis SW-72T as genus Lottiidibacillus.</title>
        <authorList>
            <person name="Liu R."/>
            <person name="Huang Z."/>
        </authorList>
    </citation>
    <scope>NUCLEOTIDE SEQUENCE [LARGE SCALE GENOMIC DNA]</scope>
    <source>
        <strain evidence="1 2">BH030017</strain>
    </source>
</reference>
<proteinExistence type="predicted"/>
<name>A0A366XWT5_9BACI</name>
<organism evidence="1 2">
    <name type="scientific">Bacillus taeanensis</name>
    <dbReference type="NCBI Taxonomy" id="273032"/>
    <lineage>
        <taxon>Bacteria</taxon>
        <taxon>Bacillati</taxon>
        <taxon>Bacillota</taxon>
        <taxon>Bacilli</taxon>
        <taxon>Bacillales</taxon>
        <taxon>Bacillaceae</taxon>
        <taxon>Bacillus</taxon>
    </lineage>
</organism>
<protein>
    <submittedName>
        <fullName evidence="1">NETI motif-containing protein</fullName>
    </submittedName>
</protein>
<comment type="caution">
    <text evidence="1">The sequence shown here is derived from an EMBL/GenBank/DDBJ whole genome shotgun (WGS) entry which is preliminary data.</text>
</comment>
<evidence type="ECO:0000313" key="2">
    <source>
        <dbReference type="Proteomes" id="UP000253314"/>
    </source>
</evidence>
<dbReference type="EMBL" id="QOCW01000003">
    <property type="protein sequence ID" value="RBW70850.1"/>
    <property type="molecule type" value="Genomic_DNA"/>
</dbReference>
<accession>A0A366XWT5</accession>